<reference evidence="4" key="1">
    <citation type="journal article" date="2012" name="PLoS Genet.">
        <title>The genomes of the fungal plant pathogens Cladosporium fulvum and Dothistroma septosporum reveal adaptation to different hosts and lifestyles but also signatures of common ancestry.</title>
        <authorList>
            <person name="de Wit P.J.G.M."/>
            <person name="van der Burgt A."/>
            <person name="Oekmen B."/>
            <person name="Stergiopoulos I."/>
            <person name="Abd-Elsalam K.A."/>
            <person name="Aerts A.L."/>
            <person name="Bahkali A.H."/>
            <person name="Beenen H.G."/>
            <person name="Chettri P."/>
            <person name="Cox M.P."/>
            <person name="Datema E."/>
            <person name="de Vries R.P."/>
            <person name="Dhillon B."/>
            <person name="Ganley A.R."/>
            <person name="Griffiths S.A."/>
            <person name="Guo Y."/>
            <person name="Hamelin R.C."/>
            <person name="Henrissat B."/>
            <person name="Kabir M.S."/>
            <person name="Jashni M.K."/>
            <person name="Kema G."/>
            <person name="Klaubauf S."/>
            <person name="Lapidus A."/>
            <person name="Levasseur A."/>
            <person name="Lindquist E."/>
            <person name="Mehrabi R."/>
            <person name="Ohm R.A."/>
            <person name="Owen T.J."/>
            <person name="Salamov A."/>
            <person name="Schwelm A."/>
            <person name="Schijlen E."/>
            <person name="Sun H."/>
            <person name="van den Burg H.A."/>
            <person name="van Ham R.C.H.J."/>
            <person name="Zhang S."/>
            <person name="Goodwin S.B."/>
            <person name="Grigoriev I.V."/>
            <person name="Collemare J."/>
            <person name="Bradshaw R.E."/>
        </authorList>
    </citation>
    <scope>NUCLEOTIDE SEQUENCE [LARGE SCALE GENOMIC DNA]</scope>
    <source>
        <strain evidence="4">NZE10 / CBS 128990</strain>
    </source>
</reference>
<reference evidence="3 4" key="2">
    <citation type="journal article" date="2012" name="PLoS Pathog.">
        <title>Diverse lifestyles and strategies of plant pathogenesis encoded in the genomes of eighteen Dothideomycetes fungi.</title>
        <authorList>
            <person name="Ohm R.A."/>
            <person name="Feau N."/>
            <person name="Henrissat B."/>
            <person name="Schoch C.L."/>
            <person name="Horwitz B.A."/>
            <person name="Barry K.W."/>
            <person name="Condon B.J."/>
            <person name="Copeland A.C."/>
            <person name="Dhillon B."/>
            <person name="Glaser F."/>
            <person name="Hesse C.N."/>
            <person name="Kosti I."/>
            <person name="LaButti K."/>
            <person name="Lindquist E.A."/>
            <person name="Lucas S."/>
            <person name="Salamov A.A."/>
            <person name="Bradshaw R.E."/>
            <person name="Ciuffetti L."/>
            <person name="Hamelin R.C."/>
            <person name="Kema G.H.J."/>
            <person name="Lawrence C."/>
            <person name="Scott J.A."/>
            <person name="Spatafora J.W."/>
            <person name="Turgeon B.G."/>
            <person name="de Wit P.J.G.M."/>
            <person name="Zhong S."/>
            <person name="Goodwin S.B."/>
            <person name="Grigoriev I.V."/>
        </authorList>
    </citation>
    <scope>NUCLEOTIDE SEQUENCE [LARGE SCALE GENOMIC DNA]</scope>
    <source>
        <strain evidence="4">NZE10 / CBS 128990</strain>
    </source>
</reference>
<dbReference type="HOGENOM" id="CLU_611142_0_0_1"/>
<dbReference type="EMBL" id="KB446537">
    <property type="protein sequence ID" value="EME46017.1"/>
    <property type="molecule type" value="Genomic_DNA"/>
</dbReference>
<dbReference type="eggNOG" id="ENOG502S8TD">
    <property type="taxonomic scope" value="Eukaryota"/>
</dbReference>
<accession>N1PRK2</accession>
<evidence type="ECO:0008006" key="5">
    <source>
        <dbReference type="Google" id="ProtNLM"/>
    </source>
</evidence>
<dbReference type="AlphaFoldDB" id="N1PRK2"/>
<feature type="region of interest" description="Disordered" evidence="1">
    <location>
        <begin position="163"/>
        <end position="196"/>
    </location>
</feature>
<keyword evidence="4" id="KW-1185">Reference proteome</keyword>
<feature type="compositionally biased region" description="Low complexity" evidence="1">
    <location>
        <begin position="105"/>
        <end position="114"/>
    </location>
</feature>
<keyword evidence="2" id="KW-1133">Transmembrane helix</keyword>
<feature type="compositionally biased region" description="Basic residues" evidence="1">
    <location>
        <begin position="184"/>
        <end position="196"/>
    </location>
</feature>
<evidence type="ECO:0000256" key="1">
    <source>
        <dbReference type="SAM" id="MobiDB-lite"/>
    </source>
</evidence>
<dbReference type="Proteomes" id="UP000016933">
    <property type="component" value="Unassembled WGS sequence"/>
</dbReference>
<gene>
    <name evidence="3" type="ORF">DOTSEDRAFT_70125</name>
</gene>
<dbReference type="OrthoDB" id="5417811at2759"/>
<feature type="region of interest" description="Disordered" evidence="1">
    <location>
        <begin position="275"/>
        <end position="304"/>
    </location>
</feature>
<proteinExistence type="predicted"/>
<feature type="region of interest" description="Disordered" evidence="1">
    <location>
        <begin position="100"/>
        <end position="127"/>
    </location>
</feature>
<dbReference type="OMA" id="RSPLFAW"/>
<sequence>MVQRFGSPPILCWTTKDDTTTTTVESMQSPLPDSSALEAGILEDDRPSQTSRLSRVQDNVRNLLRTSVFGSVKISPTTPSHPPALRTNSVHIASLCSPAQPEVLPSPSSAATPPARYPQAPRGERLSLLPPTEFREQVQRMAHQSEMFNSRAVAALNHPDLSDPSITDLSQQKEQTRQRNAWTRPKKRTRRSKAAKRAAGSRRVLCLLASLLLAALVATYVSIATTESGLTTTFHILFVLGICLATIVFAHSVIRLLFVDRRSRHGPLFVNVSPDRQHRYRHRRGHSRSQPQLRQMPSLSADGHTYVPERPIPVSLSSDDVRLDPNVAQPTAVPPQDWDKEVLTVPNPPPAYGRWRGSVRADPELLHWQAVSSPISPVTPALPSPRYEEAARDVSPPSYMTRESPARLREMRDARAGIACAQVVEPEMVEARGAGAGAGAGPGVGMAM</sequence>
<feature type="compositionally biased region" description="Basic residues" evidence="1">
    <location>
        <begin position="278"/>
        <end position="287"/>
    </location>
</feature>
<feature type="region of interest" description="Disordered" evidence="1">
    <location>
        <begin position="382"/>
        <end position="404"/>
    </location>
</feature>
<keyword evidence="2" id="KW-0812">Transmembrane</keyword>
<feature type="transmembrane region" description="Helical" evidence="2">
    <location>
        <begin position="204"/>
        <end position="223"/>
    </location>
</feature>
<evidence type="ECO:0000313" key="3">
    <source>
        <dbReference type="EMBL" id="EME46017.1"/>
    </source>
</evidence>
<feature type="transmembrane region" description="Helical" evidence="2">
    <location>
        <begin position="235"/>
        <end position="258"/>
    </location>
</feature>
<evidence type="ECO:0000313" key="4">
    <source>
        <dbReference type="Proteomes" id="UP000016933"/>
    </source>
</evidence>
<protein>
    <recommendedName>
        <fullName evidence="5">Transmembrane protein</fullName>
    </recommendedName>
</protein>
<keyword evidence="2" id="KW-0472">Membrane</keyword>
<name>N1PRK2_DOTSN</name>
<evidence type="ECO:0000256" key="2">
    <source>
        <dbReference type="SAM" id="Phobius"/>
    </source>
</evidence>
<organism evidence="3 4">
    <name type="scientific">Dothistroma septosporum (strain NZE10 / CBS 128990)</name>
    <name type="common">Red band needle blight fungus</name>
    <name type="synonym">Mycosphaerella pini</name>
    <dbReference type="NCBI Taxonomy" id="675120"/>
    <lineage>
        <taxon>Eukaryota</taxon>
        <taxon>Fungi</taxon>
        <taxon>Dikarya</taxon>
        <taxon>Ascomycota</taxon>
        <taxon>Pezizomycotina</taxon>
        <taxon>Dothideomycetes</taxon>
        <taxon>Dothideomycetidae</taxon>
        <taxon>Mycosphaerellales</taxon>
        <taxon>Mycosphaerellaceae</taxon>
        <taxon>Dothistroma</taxon>
    </lineage>
</organism>
<feature type="compositionally biased region" description="Polar residues" evidence="1">
    <location>
        <begin position="164"/>
        <end position="181"/>
    </location>
</feature>